<dbReference type="InterPro" id="IPR050586">
    <property type="entry name" value="CPA3_Na-H_Antiporter_D"/>
</dbReference>
<feature type="transmembrane region" description="Helical" evidence="9">
    <location>
        <begin position="35"/>
        <end position="55"/>
    </location>
</feature>
<protein>
    <submittedName>
        <fullName evidence="11">Monovalent cation/H+ antiporter subunit D</fullName>
    </submittedName>
</protein>
<feature type="transmembrane region" description="Helical" evidence="9">
    <location>
        <begin position="484"/>
        <end position="504"/>
    </location>
</feature>
<comment type="caution">
    <text evidence="11">The sequence shown here is derived from an EMBL/GenBank/DDBJ whole genome shotgun (WGS) entry which is preliminary data.</text>
</comment>
<feature type="transmembrane region" description="Helical" evidence="9">
    <location>
        <begin position="78"/>
        <end position="97"/>
    </location>
</feature>
<keyword evidence="4" id="KW-1003">Cell membrane</keyword>
<gene>
    <name evidence="11" type="ORF">ACFOMP_10380</name>
</gene>
<dbReference type="EMBL" id="JBHRXE010000025">
    <property type="protein sequence ID" value="MFC3569857.1"/>
    <property type="molecule type" value="Genomic_DNA"/>
</dbReference>
<dbReference type="Pfam" id="PF00361">
    <property type="entry name" value="Proton_antipo_M"/>
    <property type="match status" value="1"/>
</dbReference>
<feature type="transmembrane region" description="Helical" evidence="9">
    <location>
        <begin position="6"/>
        <end position="23"/>
    </location>
</feature>
<evidence type="ECO:0000256" key="1">
    <source>
        <dbReference type="ARBA" id="ARBA00002378"/>
    </source>
</evidence>
<evidence type="ECO:0000256" key="4">
    <source>
        <dbReference type="ARBA" id="ARBA00022475"/>
    </source>
</evidence>
<keyword evidence="5 8" id="KW-0812">Transmembrane</keyword>
<evidence type="ECO:0000256" key="2">
    <source>
        <dbReference type="ARBA" id="ARBA00004651"/>
    </source>
</evidence>
<dbReference type="PANTHER" id="PTHR42703:SF1">
    <property type="entry name" value="NA(+)_H(+) ANTIPORTER SUBUNIT D1"/>
    <property type="match status" value="1"/>
</dbReference>
<feature type="transmembrane region" description="Helical" evidence="9">
    <location>
        <begin position="409"/>
        <end position="427"/>
    </location>
</feature>
<keyword evidence="12" id="KW-1185">Reference proteome</keyword>
<feature type="domain" description="NADH:quinone oxidoreductase/Mrp antiporter transmembrane" evidence="10">
    <location>
        <begin position="128"/>
        <end position="421"/>
    </location>
</feature>
<reference evidence="12" key="1">
    <citation type="journal article" date="2019" name="Int. J. Syst. Evol. Microbiol.">
        <title>The Global Catalogue of Microorganisms (GCM) 10K type strain sequencing project: providing services to taxonomists for standard genome sequencing and annotation.</title>
        <authorList>
            <consortium name="The Broad Institute Genomics Platform"/>
            <consortium name="The Broad Institute Genome Sequencing Center for Infectious Disease"/>
            <person name="Wu L."/>
            <person name="Ma J."/>
        </authorList>
    </citation>
    <scope>NUCLEOTIDE SEQUENCE [LARGE SCALE GENOMIC DNA]</scope>
    <source>
        <strain evidence="12">VKM B-3226</strain>
    </source>
</reference>
<organism evidence="11 12">
    <name type="scientific">Paracoccus simplex</name>
    <dbReference type="NCBI Taxonomy" id="2086346"/>
    <lineage>
        <taxon>Bacteria</taxon>
        <taxon>Pseudomonadati</taxon>
        <taxon>Pseudomonadota</taxon>
        <taxon>Alphaproteobacteria</taxon>
        <taxon>Rhodobacterales</taxon>
        <taxon>Paracoccaceae</taxon>
        <taxon>Paracoccus</taxon>
    </lineage>
</organism>
<feature type="transmembrane region" description="Helical" evidence="9">
    <location>
        <begin position="243"/>
        <end position="266"/>
    </location>
</feature>
<feature type="transmembrane region" description="Helical" evidence="9">
    <location>
        <begin position="278"/>
        <end position="296"/>
    </location>
</feature>
<dbReference type="NCBIfam" id="NF009309">
    <property type="entry name" value="PRK12666.1"/>
    <property type="match status" value="1"/>
</dbReference>
<feature type="transmembrane region" description="Helical" evidence="9">
    <location>
        <begin position="205"/>
        <end position="231"/>
    </location>
</feature>
<keyword evidence="6 9" id="KW-1133">Transmembrane helix</keyword>
<evidence type="ECO:0000256" key="7">
    <source>
        <dbReference type="ARBA" id="ARBA00023136"/>
    </source>
</evidence>
<comment type="subcellular location">
    <subcellularLocation>
        <location evidence="2">Cell membrane</location>
        <topology evidence="2">Multi-pass membrane protein</topology>
    </subcellularLocation>
    <subcellularLocation>
        <location evidence="8">Membrane</location>
        <topology evidence="8">Multi-pass membrane protein</topology>
    </subcellularLocation>
</comment>
<accession>A0ABV7S0K1</accession>
<evidence type="ECO:0000256" key="5">
    <source>
        <dbReference type="ARBA" id="ARBA00022692"/>
    </source>
</evidence>
<evidence type="ECO:0000259" key="10">
    <source>
        <dbReference type="Pfam" id="PF00361"/>
    </source>
</evidence>
<comment type="similarity">
    <text evidence="3">Belongs to the CPA3 antiporters (TC 2.A.63) subunit D family.</text>
</comment>
<dbReference type="PRINTS" id="PR01437">
    <property type="entry name" value="NUOXDRDTASE4"/>
</dbReference>
<dbReference type="Proteomes" id="UP001595596">
    <property type="component" value="Unassembled WGS sequence"/>
</dbReference>
<dbReference type="InterPro" id="IPR001750">
    <property type="entry name" value="ND/Mrp_TM"/>
</dbReference>
<evidence type="ECO:0000256" key="8">
    <source>
        <dbReference type="RuleBase" id="RU000320"/>
    </source>
</evidence>
<evidence type="ECO:0000313" key="11">
    <source>
        <dbReference type="EMBL" id="MFC3569857.1"/>
    </source>
</evidence>
<evidence type="ECO:0000313" key="12">
    <source>
        <dbReference type="Proteomes" id="UP001595596"/>
    </source>
</evidence>
<feature type="transmembrane region" description="Helical" evidence="9">
    <location>
        <begin position="303"/>
        <end position="323"/>
    </location>
</feature>
<feature type="transmembrane region" description="Helical" evidence="9">
    <location>
        <begin position="329"/>
        <end position="348"/>
    </location>
</feature>
<dbReference type="InterPro" id="IPR003918">
    <property type="entry name" value="NADH_UbQ_OxRdtase"/>
</dbReference>
<proteinExistence type="inferred from homology"/>
<evidence type="ECO:0000256" key="9">
    <source>
        <dbReference type="SAM" id="Phobius"/>
    </source>
</evidence>
<evidence type="ECO:0000256" key="3">
    <source>
        <dbReference type="ARBA" id="ARBA00005346"/>
    </source>
</evidence>
<dbReference type="RefSeq" id="WP_379030139.1">
    <property type="nucleotide sequence ID" value="NZ_JBHRXE010000025.1"/>
</dbReference>
<comment type="function">
    <text evidence="1">NDH-1 shuttles electrons from NADH, via FMN and iron-sulfur (Fe-S) centers, to quinones in the respiratory chain. The immediate electron acceptor for the enzyme in this species is believed to be ubiquinone. Couples the redox reaction to proton translocation (for every two electrons transferred, four hydrogen ions are translocated across the cytoplasmic membrane), and thus conserves the redox energy in a proton gradient.</text>
</comment>
<name>A0ABV7S0K1_9RHOB</name>
<evidence type="ECO:0000256" key="6">
    <source>
        <dbReference type="ARBA" id="ARBA00022989"/>
    </source>
</evidence>
<feature type="transmembrane region" description="Helical" evidence="9">
    <location>
        <begin position="162"/>
        <end position="185"/>
    </location>
</feature>
<sequence length="536" mass="56299">MSHLIIAPVVLPAVIGPLIILWMRNDLLLQRVFSVTGTALLVAVALYLNVLAAGGDVQVYRLGNWAAPFGIVLMLDRLAALMLLLTAGLALAVQLYAIGSGWDRKGRHFHALWQFQLMGICGAFLTGDAFNLFVFFEVLLIASYGLMIHGGGEMRLRAGVQYIAYNLAGSTLFLAALGVLYSVTGTLNMADMALRVAAMPAEDTALLRVGAVLLMLVFAVKAALVPLHFWLPSTYANAPGPVAALFAIMTKVGVYGIIRFFTLVFPQDAVTQGVAADLLLPAALFTLAIGQIGILGTRHLGRLAAFAAIGSIGTLMIAVAQFTPQGTSAAVYYMIHSTLAAGALFLIVDMIGARRGDLWLRLERVMPGNGLVAALYFTAAIAVVGMPPFSGFIGKLLVMQATGAAPAMVWIWATILITSLIAIYAMSRAGSIVFWKSFELGPAPAPAPASATAQPAAAEASAPLSPKLEPDEPIQDLGDAPANWLAVASVALLLSGIVALTAFAGPAMRFAEATAAQLHNPDAYVSAVLEGQEDTK</sequence>
<keyword evidence="7 9" id="KW-0472">Membrane</keyword>
<feature type="transmembrane region" description="Helical" evidence="9">
    <location>
        <begin position="369"/>
        <end position="389"/>
    </location>
</feature>
<dbReference type="PANTHER" id="PTHR42703">
    <property type="entry name" value="NADH DEHYDROGENASE"/>
    <property type="match status" value="1"/>
</dbReference>